<evidence type="ECO:0000256" key="2">
    <source>
        <dbReference type="ARBA" id="ARBA00022771"/>
    </source>
</evidence>
<dbReference type="GO" id="GO:0003677">
    <property type="term" value="F:DNA binding"/>
    <property type="evidence" value="ECO:0007669"/>
    <property type="project" value="UniProtKB-KW"/>
</dbReference>
<feature type="region of interest" description="Disordered" evidence="6">
    <location>
        <begin position="229"/>
        <end position="262"/>
    </location>
</feature>
<feature type="compositionally biased region" description="Basic and acidic residues" evidence="6">
    <location>
        <begin position="50"/>
        <end position="67"/>
    </location>
</feature>
<feature type="domain" description="C3H1-type" evidence="7">
    <location>
        <begin position="377"/>
        <end position="405"/>
    </location>
</feature>
<dbReference type="InterPro" id="IPR050974">
    <property type="entry name" value="Plant_ZF_CCCH"/>
</dbReference>
<name>A0A0J8B6J5_BETVV</name>
<keyword evidence="4" id="KW-0238">DNA-binding</keyword>
<feature type="zinc finger region" description="C3H1-type" evidence="5">
    <location>
        <begin position="101"/>
        <end position="129"/>
    </location>
</feature>
<evidence type="ECO:0000256" key="6">
    <source>
        <dbReference type="SAM" id="MobiDB-lite"/>
    </source>
</evidence>
<feature type="zinc finger region" description="C3H1-type" evidence="5">
    <location>
        <begin position="203"/>
        <end position="231"/>
    </location>
</feature>
<dbReference type="Proteomes" id="UP000035740">
    <property type="component" value="Unassembled WGS sequence"/>
</dbReference>
<feature type="compositionally biased region" description="Acidic residues" evidence="6">
    <location>
        <begin position="68"/>
        <end position="77"/>
    </location>
</feature>
<gene>
    <name evidence="8" type="ORF">BVRB_008480</name>
</gene>
<feature type="zinc finger region" description="C3H1-type" evidence="5">
    <location>
        <begin position="377"/>
        <end position="405"/>
    </location>
</feature>
<evidence type="ECO:0000259" key="7">
    <source>
        <dbReference type="PROSITE" id="PS50103"/>
    </source>
</evidence>
<organism evidence="8 9">
    <name type="scientific">Beta vulgaris subsp. vulgaris</name>
    <name type="common">Beet</name>
    <dbReference type="NCBI Taxonomy" id="3555"/>
    <lineage>
        <taxon>Eukaryota</taxon>
        <taxon>Viridiplantae</taxon>
        <taxon>Streptophyta</taxon>
        <taxon>Embryophyta</taxon>
        <taxon>Tracheophyta</taxon>
        <taxon>Spermatophyta</taxon>
        <taxon>Magnoliopsida</taxon>
        <taxon>eudicotyledons</taxon>
        <taxon>Gunneridae</taxon>
        <taxon>Pentapetalae</taxon>
        <taxon>Caryophyllales</taxon>
        <taxon>Chenopodiaceae</taxon>
        <taxon>Betoideae</taxon>
        <taxon>Beta</taxon>
    </lineage>
</organism>
<dbReference type="eggNOG" id="KOG1677">
    <property type="taxonomic scope" value="Eukaryota"/>
</dbReference>
<feature type="zinc finger region" description="C3H1-type" evidence="5">
    <location>
        <begin position="331"/>
        <end position="359"/>
    </location>
</feature>
<evidence type="ECO:0000313" key="8">
    <source>
        <dbReference type="EMBL" id="KMS95417.1"/>
    </source>
</evidence>
<evidence type="ECO:0000256" key="1">
    <source>
        <dbReference type="ARBA" id="ARBA00022723"/>
    </source>
</evidence>
<feature type="domain" description="C3H1-type" evidence="7">
    <location>
        <begin position="203"/>
        <end position="231"/>
    </location>
</feature>
<feature type="compositionally biased region" description="Polar residues" evidence="6">
    <location>
        <begin position="253"/>
        <end position="262"/>
    </location>
</feature>
<dbReference type="InterPro" id="IPR036855">
    <property type="entry name" value="Znf_CCCH_sf"/>
</dbReference>
<dbReference type="SUPFAM" id="SSF90229">
    <property type="entry name" value="CCCH zinc finger"/>
    <property type="match status" value="4"/>
</dbReference>
<keyword evidence="3 5" id="KW-0862">Zinc</keyword>
<dbReference type="Gene3D" id="2.30.30.1190">
    <property type="match status" value="1"/>
</dbReference>
<evidence type="ECO:0000256" key="5">
    <source>
        <dbReference type="PROSITE-ProRule" id="PRU00723"/>
    </source>
</evidence>
<keyword evidence="1 5" id="KW-0479">Metal-binding</keyword>
<dbReference type="GO" id="GO:0008270">
    <property type="term" value="F:zinc ion binding"/>
    <property type="evidence" value="ECO:0007669"/>
    <property type="project" value="UniProtKB-KW"/>
</dbReference>
<dbReference type="Gramene" id="KMS95417">
    <property type="protein sequence ID" value="KMS95417"/>
    <property type="gene ID" value="BVRB_008480"/>
</dbReference>
<dbReference type="Gene3D" id="4.10.1000.10">
    <property type="entry name" value="Zinc finger, CCCH-type"/>
    <property type="match status" value="3"/>
</dbReference>
<evidence type="ECO:0000256" key="4">
    <source>
        <dbReference type="ARBA" id="ARBA00023125"/>
    </source>
</evidence>
<dbReference type="InterPro" id="IPR000571">
    <property type="entry name" value="Znf_CCCH"/>
</dbReference>
<dbReference type="PROSITE" id="PS50103">
    <property type="entry name" value="ZF_C3H1"/>
    <property type="match status" value="5"/>
</dbReference>
<feature type="zinc finger region" description="C3H1-type" evidence="5">
    <location>
        <begin position="160"/>
        <end position="188"/>
    </location>
</feature>
<feature type="domain" description="C3H1-type" evidence="7">
    <location>
        <begin position="101"/>
        <end position="129"/>
    </location>
</feature>
<dbReference type="EMBL" id="KQ090473">
    <property type="protein sequence ID" value="KMS95417.1"/>
    <property type="molecule type" value="Genomic_DNA"/>
</dbReference>
<dbReference type="AlphaFoldDB" id="A0A0J8B6J5"/>
<dbReference type="KEGG" id="bvg:104884444"/>
<dbReference type="Pfam" id="PF00642">
    <property type="entry name" value="zf-CCCH"/>
    <property type="match status" value="5"/>
</dbReference>
<dbReference type="PANTHER" id="PTHR12506:SF20">
    <property type="entry name" value="ZINC FINGER CCCH DOMAIN-CONTAINING PROTEIN 67"/>
    <property type="match status" value="1"/>
</dbReference>
<proteinExistence type="predicted"/>
<feature type="region of interest" description="Disordered" evidence="6">
    <location>
        <begin position="1"/>
        <end position="92"/>
    </location>
</feature>
<feature type="domain" description="C3H1-type" evidence="7">
    <location>
        <begin position="331"/>
        <end position="359"/>
    </location>
</feature>
<accession>A0A0J8B6J5</accession>
<sequence>MESELESSPIVSPAKQESSSITSPEPSSPPSDHHKSSDSINDQLNSLSFEDTKLDNGGEDRDHTEERENNEENEESENVSKIEERENEFSRRRSISGFPVRPDAEDCSFFIRNGTCKFGMNCKFNHPPNHRKFQGVKVKAKEECVDSATQNATENDESLYKEQINCKYFDRPGGCKFGKACKFNHSRKFNPTLKLNFMGLPIRLGERECPFYMRNGSCKFGASCRFNHPDPTSSGRPDALSRYGNGGPIFSPDASQSTPAPWSPTALNENPPYVPLMFSPAQGVPTQPEWNAYQAPVYAPERSMHMSPIYAMNTRLLERPEHTLGDEFPERPGQPECSFFLKTGDCKYKSACKFNHPKSARSQSSACLLSDLGLPLRPGENVCSYYNRYGICKYGPACKYDHPINHAYSPVLGDSMVNNQAMAAGI</sequence>
<feature type="domain" description="C3H1-type" evidence="7">
    <location>
        <begin position="160"/>
        <end position="188"/>
    </location>
</feature>
<keyword evidence="9" id="KW-1185">Reference proteome</keyword>
<evidence type="ECO:0000256" key="3">
    <source>
        <dbReference type="ARBA" id="ARBA00022833"/>
    </source>
</evidence>
<feature type="compositionally biased region" description="Basic and acidic residues" evidence="6">
    <location>
        <begin position="78"/>
        <end position="91"/>
    </location>
</feature>
<dbReference type="SMART" id="SM00356">
    <property type="entry name" value="ZnF_C3H1"/>
    <property type="match status" value="5"/>
</dbReference>
<protein>
    <recommendedName>
        <fullName evidence="7">C3H1-type domain-containing protein</fullName>
    </recommendedName>
</protein>
<dbReference type="OrthoDB" id="411372at2759"/>
<keyword evidence="2 5" id="KW-0863">Zinc-finger</keyword>
<evidence type="ECO:0000313" key="9">
    <source>
        <dbReference type="Proteomes" id="UP000035740"/>
    </source>
</evidence>
<dbReference type="OMA" id="TTMYPSE"/>
<dbReference type="GO" id="GO:0003729">
    <property type="term" value="F:mRNA binding"/>
    <property type="evidence" value="ECO:0007669"/>
    <property type="project" value="EnsemblPlants"/>
</dbReference>
<dbReference type="PANTHER" id="PTHR12506">
    <property type="entry name" value="PROTEIN PHOSPHATASE RELATED"/>
    <property type="match status" value="1"/>
</dbReference>
<reference evidence="8 9" key="1">
    <citation type="journal article" date="2014" name="Nature">
        <title>The genome of the recently domesticated crop plant sugar beet (Beta vulgaris).</title>
        <authorList>
            <person name="Dohm J.C."/>
            <person name="Minoche A.E."/>
            <person name="Holtgrawe D."/>
            <person name="Capella-Gutierrez S."/>
            <person name="Zakrzewski F."/>
            <person name="Tafer H."/>
            <person name="Rupp O."/>
            <person name="Sorensen T.R."/>
            <person name="Stracke R."/>
            <person name="Reinhardt R."/>
            <person name="Goesmann A."/>
            <person name="Kraft T."/>
            <person name="Schulz B."/>
            <person name="Stadler P.F."/>
            <person name="Schmidt T."/>
            <person name="Gabaldon T."/>
            <person name="Lehrach H."/>
            <person name="Weisshaar B."/>
            <person name="Himmelbauer H."/>
        </authorList>
    </citation>
    <scope>NUCLEOTIDE SEQUENCE [LARGE SCALE GENOMIC DNA]</scope>
    <source>
        <tissue evidence="8">Taproot</tissue>
    </source>
</reference>